<dbReference type="AlphaFoldDB" id="A0A0D2FNY6"/>
<keyword evidence="2" id="KW-0732">Signal</keyword>
<dbReference type="EMBL" id="KN846958">
    <property type="protein sequence ID" value="KIW68300.1"/>
    <property type="molecule type" value="Genomic_DNA"/>
</dbReference>
<organism evidence="3 4">
    <name type="scientific">Phialophora macrospora</name>
    <dbReference type="NCBI Taxonomy" id="1851006"/>
    <lineage>
        <taxon>Eukaryota</taxon>
        <taxon>Fungi</taxon>
        <taxon>Dikarya</taxon>
        <taxon>Ascomycota</taxon>
        <taxon>Pezizomycotina</taxon>
        <taxon>Eurotiomycetes</taxon>
        <taxon>Chaetothyriomycetidae</taxon>
        <taxon>Chaetothyriales</taxon>
        <taxon>Herpotrichiellaceae</taxon>
        <taxon>Phialophora</taxon>
    </lineage>
</organism>
<proteinExistence type="predicted"/>
<feature type="compositionally biased region" description="Polar residues" evidence="1">
    <location>
        <begin position="150"/>
        <end position="159"/>
    </location>
</feature>
<feature type="compositionally biased region" description="Low complexity" evidence="1">
    <location>
        <begin position="128"/>
        <end position="142"/>
    </location>
</feature>
<feature type="region of interest" description="Disordered" evidence="1">
    <location>
        <begin position="59"/>
        <end position="93"/>
    </location>
</feature>
<feature type="region of interest" description="Disordered" evidence="1">
    <location>
        <begin position="128"/>
        <end position="159"/>
    </location>
</feature>
<evidence type="ECO:0000256" key="1">
    <source>
        <dbReference type="SAM" id="MobiDB-lite"/>
    </source>
</evidence>
<feature type="chain" id="PRO_5002242257" evidence="2">
    <location>
        <begin position="19"/>
        <end position="159"/>
    </location>
</feature>
<evidence type="ECO:0000256" key="2">
    <source>
        <dbReference type="SAM" id="SignalP"/>
    </source>
</evidence>
<dbReference type="STRING" id="5601.A0A0D2FNY6"/>
<evidence type="ECO:0000313" key="4">
    <source>
        <dbReference type="Proteomes" id="UP000054266"/>
    </source>
</evidence>
<accession>A0A0D2FNY6</accession>
<protein>
    <submittedName>
        <fullName evidence="3">Uncharacterized protein</fullName>
    </submittedName>
</protein>
<evidence type="ECO:0000313" key="3">
    <source>
        <dbReference type="EMBL" id="KIW68300.1"/>
    </source>
</evidence>
<dbReference type="HOGENOM" id="CLU_110790_0_0_1"/>
<sequence>MKFISLLVILPVAALAEAGACTSGINAVAVPLLKGYPPAQSFCSAKYPLQPSTVTVKIKRRNGRTTSTTTTKPTTTKPPSTTPTTTLRTTTTTQDAKASQWSVILSQASAAISTFCSCIETPITKTVTPTTTTTTTTTTSTTEDIPVDNDTINDVNDHH</sequence>
<dbReference type="Proteomes" id="UP000054266">
    <property type="component" value="Unassembled WGS sequence"/>
</dbReference>
<gene>
    <name evidence="3" type="ORF">PV04_04255</name>
</gene>
<feature type="compositionally biased region" description="Low complexity" evidence="1">
    <location>
        <begin position="64"/>
        <end position="93"/>
    </location>
</feature>
<name>A0A0D2FNY6_9EURO</name>
<feature type="signal peptide" evidence="2">
    <location>
        <begin position="1"/>
        <end position="18"/>
    </location>
</feature>
<reference evidence="3 4" key="1">
    <citation type="submission" date="2015-01" db="EMBL/GenBank/DDBJ databases">
        <title>The Genome Sequence of Capronia semiimmersa CBS27337.</title>
        <authorList>
            <consortium name="The Broad Institute Genomics Platform"/>
            <person name="Cuomo C."/>
            <person name="de Hoog S."/>
            <person name="Gorbushina A."/>
            <person name="Stielow B."/>
            <person name="Teixiera M."/>
            <person name="Abouelleil A."/>
            <person name="Chapman S.B."/>
            <person name="Priest M."/>
            <person name="Young S.K."/>
            <person name="Wortman J."/>
            <person name="Nusbaum C."/>
            <person name="Birren B."/>
        </authorList>
    </citation>
    <scope>NUCLEOTIDE SEQUENCE [LARGE SCALE GENOMIC DNA]</scope>
    <source>
        <strain evidence="3 4">CBS 27337</strain>
    </source>
</reference>
<keyword evidence="4" id="KW-1185">Reference proteome</keyword>